<dbReference type="Proteomes" id="UP000030755">
    <property type="component" value="Unassembled WGS sequence"/>
</dbReference>
<dbReference type="GO" id="GO:0034045">
    <property type="term" value="C:phagophore assembly site membrane"/>
    <property type="evidence" value="ECO:0007669"/>
    <property type="project" value="UniProtKB-SubCell"/>
</dbReference>
<dbReference type="InterPro" id="IPR029071">
    <property type="entry name" value="Ubiquitin-like_domsf"/>
</dbReference>
<dbReference type="STRING" id="988480.A0A075AV77"/>
<dbReference type="GO" id="GO:0000421">
    <property type="term" value="C:autophagosome membrane"/>
    <property type="evidence" value="ECO:0007669"/>
    <property type="project" value="TreeGrafter"/>
</dbReference>
<comment type="subunit">
    <text evidence="6">Forms a conjugate with ATG5.</text>
</comment>
<dbReference type="EMBL" id="KE561139">
    <property type="protein sequence ID" value="EPZ32582.1"/>
    <property type="molecule type" value="Genomic_DNA"/>
</dbReference>
<proteinExistence type="inferred from homology"/>
<evidence type="ECO:0000313" key="8">
    <source>
        <dbReference type="Proteomes" id="UP000030755"/>
    </source>
</evidence>
<keyword evidence="4 6" id="KW-0833">Ubl conjugation pathway</keyword>
<evidence type="ECO:0000256" key="2">
    <source>
        <dbReference type="ARBA" id="ARBA00015875"/>
    </source>
</evidence>
<dbReference type="CDD" id="cd01612">
    <property type="entry name" value="Ubl_ATG12"/>
    <property type="match status" value="1"/>
</dbReference>
<dbReference type="GO" id="GO:0015031">
    <property type="term" value="P:protein transport"/>
    <property type="evidence" value="ECO:0007669"/>
    <property type="project" value="UniProtKB-KW"/>
</dbReference>
<comment type="subcellular location">
    <subcellularLocation>
        <location evidence="6">Preautophagosomal structure membrane</location>
        <topology evidence="6">Peripheral membrane protein</topology>
    </subcellularLocation>
</comment>
<dbReference type="GO" id="GO:0034727">
    <property type="term" value="P:piecemeal microautophagy of the nucleus"/>
    <property type="evidence" value="ECO:0007669"/>
    <property type="project" value="TreeGrafter"/>
</dbReference>
<evidence type="ECO:0000256" key="3">
    <source>
        <dbReference type="ARBA" id="ARBA00022499"/>
    </source>
</evidence>
<dbReference type="GO" id="GO:0097352">
    <property type="term" value="P:autophagosome maturation"/>
    <property type="evidence" value="ECO:0007669"/>
    <property type="project" value="TreeGrafter"/>
</dbReference>
<dbReference type="GO" id="GO:0019776">
    <property type="term" value="F:Atg8-family ligase activity"/>
    <property type="evidence" value="ECO:0007669"/>
    <property type="project" value="TreeGrafter"/>
</dbReference>
<keyword evidence="3 6" id="KW-1017">Isopeptide bond</keyword>
<dbReference type="Pfam" id="PF04110">
    <property type="entry name" value="APG12"/>
    <property type="match status" value="1"/>
</dbReference>
<evidence type="ECO:0000256" key="5">
    <source>
        <dbReference type="ARBA" id="ARBA00023006"/>
    </source>
</evidence>
<keyword evidence="6" id="KW-0653">Protein transport</keyword>
<protein>
    <recommendedName>
        <fullName evidence="2 6">Ubiquitin-like protein ATG12</fullName>
    </recommendedName>
</protein>
<keyword evidence="8" id="KW-1185">Reference proteome</keyword>
<evidence type="ECO:0000256" key="6">
    <source>
        <dbReference type="RuleBase" id="RU361201"/>
    </source>
</evidence>
<comment type="similarity">
    <text evidence="1 6">Belongs to the ATG12 family.</text>
</comment>
<keyword evidence="5 6" id="KW-0072">Autophagy</keyword>
<accession>A0A075AV77</accession>
<dbReference type="InterPro" id="IPR007242">
    <property type="entry name" value="Atg12"/>
</dbReference>
<dbReference type="SUPFAM" id="SSF54236">
    <property type="entry name" value="Ubiquitin-like"/>
    <property type="match status" value="1"/>
</dbReference>
<dbReference type="OrthoDB" id="10003551at2759"/>
<comment type="function">
    <text evidence="6">Ubiquitin-like protein involved in cytoplasm to vacuole transport (Cvt), autophagy vesicles formation, mitophagy, and nucleophagy.</text>
</comment>
<dbReference type="GO" id="GO:0034274">
    <property type="term" value="C:Atg12-Atg5-Atg16 complex"/>
    <property type="evidence" value="ECO:0007669"/>
    <property type="project" value="TreeGrafter"/>
</dbReference>
<keyword evidence="6" id="KW-0813">Transport</keyword>
<dbReference type="GO" id="GO:0061723">
    <property type="term" value="P:glycophagy"/>
    <property type="evidence" value="ECO:0007669"/>
    <property type="project" value="TreeGrafter"/>
</dbReference>
<name>A0A075AV77_ROZAC</name>
<dbReference type="GO" id="GO:0000422">
    <property type="term" value="P:autophagy of mitochondrion"/>
    <property type="evidence" value="ECO:0007669"/>
    <property type="project" value="TreeGrafter"/>
</dbReference>
<keyword evidence="6" id="KW-0472">Membrane</keyword>
<organism evidence="7 8">
    <name type="scientific">Rozella allomycis (strain CSF55)</name>
    <dbReference type="NCBI Taxonomy" id="988480"/>
    <lineage>
        <taxon>Eukaryota</taxon>
        <taxon>Fungi</taxon>
        <taxon>Fungi incertae sedis</taxon>
        <taxon>Cryptomycota</taxon>
        <taxon>Cryptomycota incertae sedis</taxon>
        <taxon>Rozella</taxon>
    </lineage>
</organism>
<sequence>MMSSDVHKFVVLFKAVGSTPILKQNKFMVDANQDVASLSDFLRKQLKLGSEGGNNLFLYVNSAFAPAPDESLRNLYKCFSSEGILHGGNKHQNYMNSKFYCAITSDLTILVHPL</sequence>
<dbReference type="PANTHER" id="PTHR13385">
    <property type="entry name" value="AUTOPHAGY PROTEIN 12"/>
    <property type="match status" value="1"/>
</dbReference>
<evidence type="ECO:0000256" key="4">
    <source>
        <dbReference type="ARBA" id="ARBA00022786"/>
    </source>
</evidence>
<dbReference type="AlphaFoldDB" id="A0A075AV77"/>
<evidence type="ECO:0000313" key="7">
    <source>
        <dbReference type="EMBL" id="EPZ32582.1"/>
    </source>
</evidence>
<dbReference type="OMA" id="IEFLRCQ"/>
<reference evidence="7 8" key="1">
    <citation type="journal article" date="2013" name="Curr. Biol.">
        <title>Shared signatures of parasitism and phylogenomics unite Cryptomycota and microsporidia.</title>
        <authorList>
            <person name="James T.Y."/>
            <person name="Pelin A."/>
            <person name="Bonen L."/>
            <person name="Ahrendt S."/>
            <person name="Sain D."/>
            <person name="Corradi N."/>
            <person name="Stajich J.E."/>
        </authorList>
    </citation>
    <scope>NUCLEOTIDE SEQUENCE [LARGE SCALE GENOMIC DNA]</scope>
    <source>
        <strain evidence="7 8">CSF55</strain>
    </source>
</reference>
<dbReference type="Gene3D" id="3.10.20.90">
    <property type="entry name" value="Phosphatidylinositol 3-kinase Catalytic Subunit, Chain A, domain 1"/>
    <property type="match status" value="1"/>
</dbReference>
<dbReference type="PANTHER" id="PTHR13385:SF0">
    <property type="entry name" value="UBIQUITIN-LIKE PROTEIN ATG12"/>
    <property type="match status" value="1"/>
</dbReference>
<dbReference type="HOGENOM" id="CLU_2122466_0_0_1"/>
<evidence type="ECO:0000256" key="1">
    <source>
        <dbReference type="ARBA" id="ARBA00007778"/>
    </source>
</evidence>
<dbReference type="GO" id="GO:0000045">
    <property type="term" value="P:autophagosome assembly"/>
    <property type="evidence" value="ECO:0007669"/>
    <property type="project" value="InterPro"/>
</dbReference>
<gene>
    <name evidence="7" type="ORF">O9G_004684</name>
</gene>